<evidence type="ECO:0000313" key="2">
    <source>
        <dbReference type="EMBL" id="PPQ87748.1"/>
    </source>
</evidence>
<feature type="compositionally biased region" description="Polar residues" evidence="1">
    <location>
        <begin position="144"/>
        <end position="171"/>
    </location>
</feature>
<feature type="compositionally biased region" description="Polar residues" evidence="1">
    <location>
        <begin position="74"/>
        <end position="84"/>
    </location>
</feature>
<reference evidence="2 3" key="1">
    <citation type="journal article" date="2018" name="Evol. Lett.">
        <title>Horizontal gene cluster transfer increased hallucinogenic mushroom diversity.</title>
        <authorList>
            <person name="Reynolds H.T."/>
            <person name="Vijayakumar V."/>
            <person name="Gluck-Thaler E."/>
            <person name="Korotkin H.B."/>
            <person name="Matheny P.B."/>
            <person name="Slot J.C."/>
        </authorList>
    </citation>
    <scope>NUCLEOTIDE SEQUENCE [LARGE SCALE GENOMIC DNA]</scope>
    <source>
        <strain evidence="2 3">2631</strain>
    </source>
</reference>
<name>A0A409XAC4_PSICY</name>
<dbReference type="InParanoid" id="A0A409XAC4"/>
<protein>
    <submittedName>
        <fullName evidence="2">Uncharacterized protein</fullName>
    </submittedName>
</protein>
<comment type="caution">
    <text evidence="2">The sequence shown here is derived from an EMBL/GenBank/DDBJ whole genome shotgun (WGS) entry which is preliminary data.</text>
</comment>
<keyword evidence="3" id="KW-1185">Reference proteome</keyword>
<dbReference type="Proteomes" id="UP000283269">
    <property type="component" value="Unassembled WGS sequence"/>
</dbReference>
<evidence type="ECO:0000256" key="1">
    <source>
        <dbReference type="SAM" id="MobiDB-lite"/>
    </source>
</evidence>
<accession>A0A409XAC4</accession>
<feature type="non-terminal residue" evidence="2">
    <location>
        <position position="183"/>
    </location>
</feature>
<sequence length="183" mass="18826">MDTSSDHPPASVPKAANADLEAQKGTTSQPRNDLHANVPNTADADLEAQISTTSRCPNVLQALPYMPYRRPTSSKRSTAQSTDVSGLPPSIIQSIQKEKEHPQSGGVGRHRRPNDGPLPSTGHGHASAQPPQSTGVTAPPPSNGRASAQNSQSTGVTTLPPSAQPPQSTGVTAPPPSNGRASA</sequence>
<organism evidence="2 3">
    <name type="scientific">Psilocybe cyanescens</name>
    <dbReference type="NCBI Taxonomy" id="93625"/>
    <lineage>
        <taxon>Eukaryota</taxon>
        <taxon>Fungi</taxon>
        <taxon>Dikarya</taxon>
        <taxon>Basidiomycota</taxon>
        <taxon>Agaricomycotina</taxon>
        <taxon>Agaricomycetes</taxon>
        <taxon>Agaricomycetidae</taxon>
        <taxon>Agaricales</taxon>
        <taxon>Agaricineae</taxon>
        <taxon>Strophariaceae</taxon>
        <taxon>Psilocybe</taxon>
    </lineage>
</organism>
<proteinExistence type="predicted"/>
<dbReference type="EMBL" id="NHYD01002217">
    <property type="protein sequence ID" value="PPQ87748.1"/>
    <property type="molecule type" value="Genomic_DNA"/>
</dbReference>
<dbReference type="AlphaFoldDB" id="A0A409XAC4"/>
<evidence type="ECO:0000313" key="3">
    <source>
        <dbReference type="Proteomes" id="UP000283269"/>
    </source>
</evidence>
<gene>
    <name evidence="2" type="ORF">CVT25_015176</name>
</gene>
<feature type="region of interest" description="Disordered" evidence="1">
    <location>
        <begin position="1"/>
        <end position="183"/>
    </location>
</feature>